<dbReference type="AlphaFoldDB" id="A0A084AHK0"/>
<reference evidence="2 3" key="1">
    <citation type="journal article" date="2014" name="BMC Genomics">
        <title>Comparative genome sequencing reveals chemotype-specific gene clusters in the toxigenic black mold Stachybotrys.</title>
        <authorList>
            <person name="Semeiks J."/>
            <person name="Borek D."/>
            <person name="Otwinowski Z."/>
            <person name="Grishin N.V."/>
        </authorList>
    </citation>
    <scope>NUCLEOTIDE SEQUENCE [LARGE SCALE GENOMIC DNA]</scope>
    <source>
        <strain evidence="3">CBS 109288 / IBT 7711</strain>
    </source>
</reference>
<feature type="compositionally biased region" description="Basic and acidic residues" evidence="1">
    <location>
        <begin position="223"/>
        <end position="232"/>
    </location>
</feature>
<sequence length="474" mass="49662">MQSRRGQDCQACRGLDDYKIHHAEPLSSALLQSLQATSTANSGSLHSYTVWYFTPISTRQSVSILNVAMKSTTATLLIACLVGNSLAVPYALDPVVRAVEGAHLNHANVIRSSAAGQIPHDSIVKRQAIDGVDNTVYRLVNLVQNILGTNATVTLGVGDPIDQILSSTSDQEIVISVDSILELLNTGRAYLSGRDRNLISEVLGTIRDIATRRGRGRGRGRNNKRDEVVAQEETNRRMRGVLDAIVNSVGLDNSDGSIDTQPTDSLRELVNQILETLGVSSSMLPSPNDLPSIIGEALTSGLPMAAGTVSATNRTSDAVLKARDAQNSHKHGKHDDHHRPDHRENDRNNGGNRLSINYLTQGLGGVLDAIIAGSTAFDVLPTTDALANLIAALGTAPIPSIATTVEAVGAATTLPSVDAADISDAIAAASEIAPIPTAIPDTIASVAAEEDTATAATVAVEDVPTAATVAVEDA</sequence>
<dbReference type="EMBL" id="KL648727">
    <property type="protein sequence ID" value="KEY64779.1"/>
    <property type="molecule type" value="Genomic_DNA"/>
</dbReference>
<dbReference type="OrthoDB" id="10419950at2759"/>
<gene>
    <name evidence="2" type="ORF">S7711_11210</name>
</gene>
<proteinExistence type="predicted"/>
<evidence type="ECO:0000313" key="3">
    <source>
        <dbReference type="Proteomes" id="UP000028045"/>
    </source>
</evidence>
<keyword evidence="3" id="KW-1185">Reference proteome</keyword>
<feature type="region of interest" description="Disordered" evidence="1">
    <location>
        <begin position="322"/>
        <end position="353"/>
    </location>
</feature>
<feature type="non-terminal residue" evidence="2">
    <location>
        <position position="474"/>
    </location>
</feature>
<feature type="compositionally biased region" description="Basic residues" evidence="1">
    <location>
        <begin position="213"/>
        <end position="222"/>
    </location>
</feature>
<feature type="compositionally biased region" description="Basic and acidic residues" evidence="1">
    <location>
        <begin position="322"/>
        <end position="347"/>
    </location>
</feature>
<evidence type="ECO:0000313" key="2">
    <source>
        <dbReference type="EMBL" id="KEY64779.1"/>
    </source>
</evidence>
<protein>
    <submittedName>
        <fullName evidence="2">Uncharacterized protein</fullName>
    </submittedName>
</protein>
<dbReference type="HOGENOM" id="CLU_576934_0_0_1"/>
<feature type="region of interest" description="Disordered" evidence="1">
    <location>
        <begin position="213"/>
        <end position="232"/>
    </location>
</feature>
<name>A0A084AHK0_STACB</name>
<evidence type="ECO:0000256" key="1">
    <source>
        <dbReference type="SAM" id="MobiDB-lite"/>
    </source>
</evidence>
<dbReference type="Proteomes" id="UP000028045">
    <property type="component" value="Unassembled WGS sequence"/>
</dbReference>
<accession>A0A084AHK0</accession>
<organism evidence="2 3">
    <name type="scientific">Stachybotrys chartarum (strain CBS 109288 / IBT 7711)</name>
    <name type="common">Toxic black mold</name>
    <name type="synonym">Stilbospora chartarum</name>
    <dbReference type="NCBI Taxonomy" id="1280523"/>
    <lineage>
        <taxon>Eukaryota</taxon>
        <taxon>Fungi</taxon>
        <taxon>Dikarya</taxon>
        <taxon>Ascomycota</taxon>
        <taxon>Pezizomycotina</taxon>
        <taxon>Sordariomycetes</taxon>
        <taxon>Hypocreomycetidae</taxon>
        <taxon>Hypocreales</taxon>
        <taxon>Stachybotryaceae</taxon>
        <taxon>Stachybotrys</taxon>
    </lineage>
</organism>